<organism evidence="1 2">
    <name type="scientific">Pseudomonas syringae pv. maculicola</name>
    <dbReference type="NCBI Taxonomy" id="59511"/>
    <lineage>
        <taxon>Bacteria</taxon>
        <taxon>Pseudomonadati</taxon>
        <taxon>Pseudomonadota</taxon>
        <taxon>Gammaproteobacteria</taxon>
        <taxon>Pseudomonadales</taxon>
        <taxon>Pseudomonadaceae</taxon>
        <taxon>Pseudomonas</taxon>
    </lineage>
</organism>
<dbReference type="Proteomes" id="UP000282378">
    <property type="component" value="Unassembled WGS sequence"/>
</dbReference>
<dbReference type="AlphaFoldDB" id="A0A3M2XGJ1"/>
<dbReference type="EMBL" id="RBNL01002896">
    <property type="protein sequence ID" value="RML62912.1"/>
    <property type="molecule type" value="Genomic_DNA"/>
</dbReference>
<sequence length="42" mass="4583">MRHENDTGMSPRMARVIALMPGLPTQRTCSSGDGLSLPAWKL</sequence>
<proteinExistence type="predicted"/>
<evidence type="ECO:0000313" key="1">
    <source>
        <dbReference type="EMBL" id="RML62912.1"/>
    </source>
</evidence>
<name>A0A3M2XGJ1_PSEYM</name>
<comment type="caution">
    <text evidence="1">The sequence shown here is derived from an EMBL/GenBank/DDBJ whole genome shotgun (WGS) entry which is preliminary data.</text>
</comment>
<protein>
    <submittedName>
        <fullName evidence="1">Uncharacterized protein</fullName>
    </submittedName>
</protein>
<reference evidence="1 2" key="1">
    <citation type="submission" date="2018-08" db="EMBL/GenBank/DDBJ databases">
        <title>Recombination of ecologically and evolutionarily significant loci maintains genetic cohesion in the Pseudomonas syringae species complex.</title>
        <authorList>
            <person name="Dillon M."/>
            <person name="Thakur S."/>
            <person name="Almeida R.N.D."/>
            <person name="Weir B.S."/>
            <person name="Guttman D.S."/>
        </authorList>
    </citation>
    <scope>NUCLEOTIDE SEQUENCE [LARGE SCALE GENOMIC DNA]</scope>
    <source>
        <strain evidence="1 2">88_10</strain>
    </source>
</reference>
<accession>A0A3M2XGJ1</accession>
<gene>
    <name evidence="1" type="ORF">APX70_05395</name>
</gene>
<evidence type="ECO:0000313" key="2">
    <source>
        <dbReference type="Proteomes" id="UP000282378"/>
    </source>
</evidence>